<dbReference type="STRING" id="490622.A0A395NVT4"/>
<evidence type="ECO:0000313" key="2">
    <source>
        <dbReference type="Proteomes" id="UP000266272"/>
    </source>
</evidence>
<dbReference type="Gene3D" id="1.20.120.20">
    <property type="entry name" value="Apolipoprotein"/>
    <property type="match status" value="1"/>
</dbReference>
<comment type="caution">
    <text evidence="1">The sequence shown here is derived from an EMBL/GenBank/DDBJ whole genome shotgun (WGS) entry which is preliminary data.</text>
</comment>
<dbReference type="EMBL" id="PXOA01000122">
    <property type="protein sequence ID" value="RFU80165.1"/>
    <property type="molecule type" value="Genomic_DNA"/>
</dbReference>
<keyword evidence="2" id="KW-1185">Reference proteome</keyword>
<name>A0A395NVT4_TRIAR</name>
<sequence length="1890" mass="205033">MAANTSFLSDPKYNYGCDFVVATTQASINSSLWEYLEEGSQPVQYLAFLSSPTTGNPTIETSLEDLLKKTGGVSPFDIPAGTPYTDPRIKFLNKARFAIGIKIQMGIPPGCTPDDTSIVRLGKDAKRVTFNMLCAQITVIQNHKDQFDDDLNSWNVWEQTSGDPWIIETEVDLVVKDLDKNLDESPYLRKNTKIRDQLKNALDNLSGTAFSLQQLLFDLDNAVLQRNYRFATDIKDPDVQSILQTRFLKLYADSAKDHGWPMISVTAVPQVKDDSTLQMTALERTVSLLRDNQGNEIENPDADQQAVTTLNYLCVVDKPRPSPDTKFSWNWVGLEDVNQESGVVAINRNTLADIIIQKLEPQVAAITYIPKVDSGASGGFSFSTPKDFKLKREESGVYLVTHRQQNKDMGKVTFTATNGQPQTDRFMVLSEVDVSLSVYKNTVYLDQSLRIWIGYTMYVPGEEETPYGMNVRFPVVRKLSTTYNLSVDDVGGLQLTKTHEEPTNEDDRWADDEGMIYPGGQDDRAFRTEVYFKMFDKIADLHLGDLHEMQIGLAHNFIFPGAKVFTYKNPRFSDCQDLICDITYVDPTTQVSQPKPQPTKLKHRTKARAKKQLAEEHVLGSPEIGTKGKLTASTELMQNYVQGEIISPTGKFEALQTGGGHTLLFAVDSAGVFNVIEEQSGASHTGWKVHDLSTAVIQQEFASRAGATTVRTFDVGHSVLDGTIGLMMAVSVDGGGDQLLLSLGNSRTDTSWLASPTWINIPFDAKSEAIHNITIASTMFAETWGRKQFVVVDIQRPSVNNSDPHIARYHINAAATTGPRWLKHDVTVDISADKYQSVVGRVAGKKGDGIYTVGTAGGQPQLVYEPIINYYGIGPVTPRRLKLPKGTTPSAITTARNADGSSDLYIVGNQTLYRLASDEQDEDTEPTALVTSPLLAGTENLQVVIHGTVAVLWGRNASNQVFYTASRAKHAGVAKAWKLPMLILSGVERVSPYINIADGGITIFAAGGGRLQKLVQGSAATGRIWRSQDIKVAPSTPQKAIGIKSYTTSIHVKHPEKDVPAPYTGVSLSANTRTPVYVNGIYFVLGSTPTQVITDTTGCLTIVEATDSLHSAVLTASLDGHTVTINPMDASFDKIAALNSAEKLRAAQLPDQTVAGGIVGSPAFAPLVDASADDGAVAAVAKHMDIFKDAYLQMRDTGTGNPMSQTAMRSKFAALPGGRKIKPINFGFLDDLGDLVDDVISDVESVADDVISDVESVADDVISEVESIADDVISEVKSVVSDVVHTVSDVVDTVEDVVDDVIKTVGDVAKDIGNAVSSVAGDVLQAAKDDINSVGRIVQDTVNGTLHLVTKIGGTVYKAILDTTHAVVGALEWLFDKIKTGVMMLIRFVEMLFSWDDIRRTKDVMYNIVKLWIHDQADNVSRVKQLLDSNIKAVESKINTWANIDDWAPKLGDVAQKPASGSAADVSKSMTSDARFLSDKYRDHGDQMQILGDSPALDAVQELLMTLITAVANEGEVLGALFQQLQDLVSQFDSLSVQDILKRIIAILIDGTLSSLQVVMDALLSVLSQLVKGALSILDTKLHIPIISDILNAIGVPDISFLDLFTWIGSLAVTVIFKAINGRAPFADSHASSISSASSFDELAALFGQQSPSKVLSSTPSHSANVRVVSLATEHNYGIIPMPLDVRKSIFEACYLLAGVLGWINNPIQGIEAEDQTDNTLIGISSAILAFVLAASDGAGSVLAPLESIEFLPIKVHSYITKTVGIVNKVVFSSPFQWVSGKVGTGRLAPQSARGLKSIIDGALCFHGFVGTTWHFFELSQKPDSTAVNSAIIDEMANLADYVSRISYAIAVNDEEQDSRVVAIMGMAVANYAYTGLKFAESQVGKSAFT</sequence>
<gene>
    <name evidence="1" type="ORF">TARUN_2052</name>
</gene>
<evidence type="ECO:0008006" key="3">
    <source>
        <dbReference type="Google" id="ProtNLM"/>
    </source>
</evidence>
<accession>A0A395NVT4</accession>
<dbReference type="OrthoDB" id="3235083at2759"/>
<reference evidence="1 2" key="1">
    <citation type="journal article" date="2018" name="PLoS Pathog.">
        <title>Evolution of structural diversity of trichothecenes, a family of toxins produced by plant pathogenic and entomopathogenic fungi.</title>
        <authorList>
            <person name="Proctor R.H."/>
            <person name="McCormick S.P."/>
            <person name="Kim H.S."/>
            <person name="Cardoza R.E."/>
            <person name="Stanley A.M."/>
            <person name="Lindo L."/>
            <person name="Kelly A."/>
            <person name="Brown D.W."/>
            <person name="Lee T."/>
            <person name="Vaughan M.M."/>
            <person name="Alexander N.J."/>
            <person name="Busman M."/>
            <person name="Gutierrez S."/>
        </authorList>
    </citation>
    <scope>NUCLEOTIDE SEQUENCE [LARGE SCALE GENOMIC DNA]</scope>
    <source>
        <strain evidence="1 2">IBT 40837</strain>
    </source>
</reference>
<proteinExistence type="predicted"/>
<protein>
    <recommendedName>
        <fullName evidence="3">Gamma-glutamyltranspeptidase periplasmic</fullName>
    </recommendedName>
</protein>
<evidence type="ECO:0000313" key="1">
    <source>
        <dbReference type="EMBL" id="RFU80165.1"/>
    </source>
</evidence>
<organism evidence="1 2">
    <name type="scientific">Trichoderma arundinaceum</name>
    <dbReference type="NCBI Taxonomy" id="490622"/>
    <lineage>
        <taxon>Eukaryota</taxon>
        <taxon>Fungi</taxon>
        <taxon>Dikarya</taxon>
        <taxon>Ascomycota</taxon>
        <taxon>Pezizomycotina</taxon>
        <taxon>Sordariomycetes</taxon>
        <taxon>Hypocreomycetidae</taxon>
        <taxon>Hypocreales</taxon>
        <taxon>Hypocreaceae</taxon>
        <taxon>Trichoderma</taxon>
    </lineage>
</organism>
<dbReference type="Proteomes" id="UP000266272">
    <property type="component" value="Unassembled WGS sequence"/>
</dbReference>